<name>A0AA48GSE7_9BACT</name>
<accession>A0AA48GSE7</accession>
<evidence type="ECO:0000313" key="1">
    <source>
        <dbReference type="EMBL" id="BDU73142.1"/>
    </source>
</evidence>
<dbReference type="Proteomes" id="UP001238179">
    <property type="component" value="Chromosome"/>
</dbReference>
<proteinExistence type="predicted"/>
<dbReference type="KEGG" id="msil:METEAL_23160"/>
<dbReference type="EMBL" id="AP027080">
    <property type="protein sequence ID" value="BDU73142.1"/>
    <property type="molecule type" value="Genomic_DNA"/>
</dbReference>
<organism evidence="1 2">
    <name type="scientific">Mesoterricola silvestris</name>
    <dbReference type="NCBI Taxonomy" id="2927979"/>
    <lineage>
        <taxon>Bacteria</taxon>
        <taxon>Pseudomonadati</taxon>
        <taxon>Acidobacteriota</taxon>
        <taxon>Holophagae</taxon>
        <taxon>Holophagales</taxon>
        <taxon>Holophagaceae</taxon>
        <taxon>Mesoterricola</taxon>
    </lineage>
</organism>
<evidence type="ECO:0000313" key="2">
    <source>
        <dbReference type="Proteomes" id="UP001238179"/>
    </source>
</evidence>
<dbReference type="AlphaFoldDB" id="A0AA48GSE7"/>
<protein>
    <submittedName>
        <fullName evidence="1">Uncharacterized protein</fullName>
    </submittedName>
</protein>
<reference evidence="2" key="1">
    <citation type="journal article" date="2023" name="Int. J. Syst. Evol. Microbiol.">
        <title>Mesoterricola silvestris gen. nov., sp. nov., Mesoterricola sediminis sp. nov., Geothrix oryzae sp. nov., Geothrix edaphica sp. nov., Geothrix rubra sp. nov., and Geothrix limicola sp. nov., six novel members of Acidobacteriota isolated from soils.</title>
        <authorList>
            <person name="Itoh H."/>
            <person name="Sugisawa Y."/>
            <person name="Mise K."/>
            <person name="Xu Z."/>
            <person name="Kuniyasu M."/>
            <person name="Ushijima N."/>
            <person name="Kawano K."/>
            <person name="Kobayashi E."/>
            <person name="Shiratori Y."/>
            <person name="Masuda Y."/>
            <person name="Senoo K."/>
        </authorList>
    </citation>
    <scope>NUCLEOTIDE SEQUENCE [LARGE SCALE GENOMIC DNA]</scope>
    <source>
        <strain evidence="2">W79</strain>
    </source>
</reference>
<keyword evidence="2" id="KW-1185">Reference proteome</keyword>
<gene>
    <name evidence="1" type="ORF">METEAL_23160</name>
</gene>
<sequence length="123" mass="13552">MPILVPRTDIPYLLQGREHLALQRVDVNQEQEEVILHPVPWWRLDVIWAMVHPIATLPLAAMAWPPDPDALDAIRRDLPAGTPSATGLDILAGALEATTDFAWWTLADLLDPTEEPPGKNGPG</sequence>